<dbReference type="PANTHER" id="PTHR22734">
    <property type="entry name" value="U3 SMALL NUCLEOLAR RIBONUCLEOPROTEIN PROTEIN IMP4"/>
    <property type="match status" value="1"/>
</dbReference>
<feature type="region of interest" description="Disordered" evidence="1">
    <location>
        <begin position="96"/>
        <end position="152"/>
    </location>
</feature>
<reference evidence="3 4" key="1">
    <citation type="submission" date="2023-01" db="EMBL/GenBank/DDBJ databases">
        <title>Analysis of 21 Apiospora genomes using comparative genomics revels a genus with tremendous synthesis potential of carbohydrate active enzymes and secondary metabolites.</title>
        <authorList>
            <person name="Sorensen T."/>
        </authorList>
    </citation>
    <scope>NUCLEOTIDE SEQUENCE [LARGE SCALE GENOMIC DNA]</scope>
    <source>
        <strain evidence="3 4">CBS 24483</strain>
    </source>
</reference>
<dbReference type="GeneID" id="92076706"/>
<dbReference type="Proteomes" id="UP001391051">
    <property type="component" value="Unassembled WGS sequence"/>
</dbReference>
<dbReference type="Gene3D" id="3.40.50.10480">
    <property type="entry name" value="Probable brix-domain ribosomal biogenesis protein"/>
    <property type="match status" value="1"/>
</dbReference>
<sequence>MAGPKGSLSKRTGNKIHRRSLYVESKKQSSKDKLERNFRRKKEEAKDPELRRRRLEKNKPLTIDRKRVFSTADDDSLGANVDLAQLFKRRRLAEVEVGAPQDADPNAIEDGAQDDEDDDEVDSMLGSDEEGEEEEDDEEEGGKGGDKSSNDLRRVIREDSTAPSIATTVDLTPESLVKKFPTLFSDDAPAEPKLLITTTLNSTIHKEAKMLTSFFPNSDYVPRSAHKYAHKYSVREIAKYACNRDYTALLILGEDQKKPKSLDIVHLPSGPTFSFSVSNWMDVKRLPGHGNPQDFHPELLLNGFVTPLGVLTARILMSLFPKNPRLLGPMGSIQTQAAVVAGWSGLLIFIRQHRYNFRDKRKGSKMLLGVCTVLTSVQEPRKRVRSTQMSLELLRETRDGASYSNPGYDSKTDRIHLGKVMKGVEDVKAVIQEVGPARWTCKLRRVVKGIGRAGSGDGDDAVPWQWKAKMDVKRTQFQL</sequence>
<feature type="domain" description="Brix" evidence="2">
    <location>
        <begin position="190"/>
        <end position="421"/>
    </location>
</feature>
<proteinExistence type="predicted"/>
<feature type="region of interest" description="Disordered" evidence="1">
    <location>
        <begin position="1"/>
        <end position="75"/>
    </location>
</feature>
<dbReference type="PROSITE" id="PS50833">
    <property type="entry name" value="BRIX"/>
    <property type="match status" value="1"/>
</dbReference>
<feature type="compositionally biased region" description="Basic and acidic residues" evidence="1">
    <location>
        <begin position="24"/>
        <end position="50"/>
    </location>
</feature>
<accession>A0ABR1QCI6</accession>
<dbReference type="SUPFAM" id="SSF52954">
    <property type="entry name" value="Class II aaRS ABD-related"/>
    <property type="match status" value="1"/>
</dbReference>
<organism evidence="3 4">
    <name type="scientific">Apiospora aurea</name>
    <dbReference type="NCBI Taxonomy" id="335848"/>
    <lineage>
        <taxon>Eukaryota</taxon>
        <taxon>Fungi</taxon>
        <taxon>Dikarya</taxon>
        <taxon>Ascomycota</taxon>
        <taxon>Pezizomycotina</taxon>
        <taxon>Sordariomycetes</taxon>
        <taxon>Xylariomycetidae</taxon>
        <taxon>Amphisphaeriales</taxon>
        <taxon>Apiosporaceae</taxon>
        <taxon>Apiospora</taxon>
    </lineage>
</organism>
<dbReference type="EMBL" id="JAQQWE010000005">
    <property type="protein sequence ID" value="KAK7951694.1"/>
    <property type="molecule type" value="Genomic_DNA"/>
</dbReference>
<name>A0ABR1QCI6_9PEZI</name>
<feature type="compositionally biased region" description="Basic and acidic residues" evidence="1">
    <location>
        <begin position="141"/>
        <end position="152"/>
    </location>
</feature>
<dbReference type="InterPro" id="IPR044281">
    <property type="entry name" value="IMP4/RPF1"/>
</dbReference>
<evidence type="ECO:0000256" key="1">
    <source>
        <dbReference type="SAM" id="MobiDB-lite"/>
    </source>
</evidence>
<dbReference type="RefSeq" id="XP_066699756.1">
    <property type="nucleotide sequence ID" value="XM_066843644.1"/>
</dbReference>
<evidence type="ECO:0000259" key="2">
    <source>
        <dbReference type="PROSITE" id="PS50833"/>
    </source>
</evidence>
<feature type="compositionally biased region" description="Acidic residues" evidence="1">
    <location>
        <begin position="111"/>
        <end position="140"/>
    </location>
</feature>
<keyword evidence="4" id="KW-1185">Reference proteome</keyword>
<comment type="caution">
    <text evidence="3">The sequence shown here is derived from an EMBL/GenBank/DDBJ whole genome shotgun (WGS) entry which is preliminary data.</text>
</comment>
<dbReference type="SMART" id="SM00879">
    <property type="entry name" value="Brix"/>
    <property type="match status" value="1"/>
</dbReference>
<dbReference type="Pfam" id="PF04427">
    <property type="entry name" value="Brix"/>
    <property type="match status" value="1"/>
</dbReference>
<protein>
    <submittedName>
        <fullName evidence="3">Brix domain containing protein</fullName>
    </submittedName>
</protein>
<dbReference type="InterPro" id="IPR007109">
    <property type="entry name" value="Brix"/>
</dbReference>
<gene>
    <name evidence="3" type="ORF">PG986_007422</name>
</gene>
<evidence type="ECO:0000313" key="4">
    <source>
        <dbReference type="Proteomes" id="UP001391051"/>
    </source>
</evidence>
<dbReference type="PANTHER" id="PTHR22734:SF3">
    <property type="entry name" value="RIBOSOME PRODUCTION FACTOR 1"/>
    <property type="match status" value="1"/>
</dbReference>
<evidence type="ECO:0000313" key="3">
    <source>
        <dbReference type="EMBL" id="KAK7951694.1"/>
    </source>
</evidence>
<feature type="compositionally biased region" description="Basic and acidic residues" evidence="1">
    <location>
        <begin position="57"/>
        <end position="67"/>
    </location>
</feature>